<dbReference type="EMBL" id="JADLZT010000006">
    <property type="protein sequence ID" value="MBF6024901.1"/>
    <property type="molecule type" value="Genomic_DNA"/>
</dbReference>
<protein>
    <submittedName>
        <fullName evidence="1">Uncharacterized protein</fullName>
    </submittedName>
</protein>
<sequence>MLGDKYHLYLVSNCMKPELRKLQIVRNPSKEYEGRFAPMVYRVMG</sequence>
<keyword evidence="2" id="KW-1185">Reference proteome</keyword>
<reference evidence="1 2" key="1">
    <citation type="submission" date="2020-11" db="EMBL/GenBank/DDBJ databases">
        <title>Draft Genome Sequence and Secondary Metabolite Biosynthetic Potential of the Lysobacter niastensis Type strain DSM 18481.</title>
        <authorList>
            <person name="Turrini P."/>
            <person name="Artuso I."/>
            <person name="Tescari M."/>
            <person name="Lugli G.A."/>
            <person name="Frangipani E."/>
            <person name="Ventura M."/>
            <person name="Visca P."/>
        </authorList>
    </citation>
    <scope>NUCLEOTIDE SEQUENCE [LARGE SCALE GENOMIC DNA]</scope>
    <source>
        <strain evidence="1 2">DSM 18481</strain>
    </source>
</reference>
<organism evidence="1 2">
    <name type="scientific">Lysobacter niastensis</name>
    <dbReference type="NCBI Taxonomy" id="380629"/>
    <lineage>
        <taxon>Bacteria</taxon>
        <taxon>Pseudomonadati</taxon>
        <taxon>Pseudomonadota</taxon>
        <taxon>Gammaproteobacteria</taxon>
        <taxon>Lysobacterales</taxon>
        <taxon>Lysobacteraceae</taxon>
        <taxon>Lysobacter</taxon>
    </lineage>
</organism>
<dbReference type="Proteomes" id="UP001429984">
    <property type="component" value="Unassembled WGS sequence"/>
</dbReference>
<evidence type="ECO:0000313" key="1">
    <source>
        <dbReference type="EMBL" id="MBF6024901.1"/>
    </source>
</evidence>
<name>A0ABS0B794_9GAMM</name>
<proteinExistence type="predicted"/>
<evidence type="ECO:0000313" key="2">
    <source>
        <dbReference type="Proteomes" id="UP001429984"/>
    </source>
</evidence>
<gene>
    <name evidence="1" type="ORF">IU514_12780</name>
</gene>
<accession>A0ABS0B794</accession>
<comment type="caution">
    <text evidence="1">The sequence shown here is derived from an EMBL/GenBank/DDBJ whole genome shotgun (WGS) entry which is preliminary data.</text>
</comment>